<dbReference type="PANTHER" id="PTHR46289">
    <property type="entry name" value="52 KDA REPRESSOR OF THE INHIBITOR OF THE PROTEIN KINASE-LIKE PROTEIN-RELATED"/>
    <property type="match status" value="1"/>
</dbReference>
<keyword evidence="4" id="KW-1185">Reference proteome</keyword>
<dbReference type="PANTHER" id="PTHR46289:SF14">
    <property type="entry name" value="DUF4371 DOMAIN-CONTAINING PROTEIN"/>
    <property type="match status" value="1"/>
</dbReference>
<name>A0A151IZR8_9HYME</name>
<dbReference type="Proteomes" id="UP000078492">
    <property type="component" value="Unassembled WGS sequence"/>
</dbReference>
<dbReference type="SUPFAM" id="SSF53098">
    <property type="entry name" value="Ribonuclease H-like"/>
    <property type="match status" value="1"/>
</dbReference>
<feature type="domain" description="HAT C-terminal dimerisation" evidence="1">
    <location>
        <begin position="617"/>
        <end position="666"/>
    </location>
</feature>
<dbReference type="GO" id="GO:0046983">
    <property type="term" value="F:protein dimerization activity"/>
    <property type="evidence" value="ECO:0007669"/>
    <property type="project" value="InterPro"/>
</dbReference>
<dbReference type="InterPro" id="IPR052958">
    <property type="entry name" value="IFN-induced_PKR_regulator"/>
</dbReference>
<dbReference type="InterPro" id="IPR008906">
    <property type="entry name" value="HATC_C_dom"/>
</dbReference>
<dbReference type="InterPro" id="IPR012337">
    <property type="entry name" value="RNaseH-like_sf"/>
</dbReference>
<dbReference type="AlphaFoldDB" id="A0A151IZR8"/>
<dbReference type="GO" id="GO:0016301">
    <property type="term" value="F:kinase activity"/>
    <property type="evidence" value="ECO:0007669"/>
    <property type="project" value="UniProtKB-KW"/>
</dbReference>
<protein>
    <submittedName>
        <fullName evidence="3">52 kDa repressor of the inhibitor of the protein kinase</fullName>
    </submittedName>
</protein>
<dbReference type="InterPro" id="IPR025398">
    <property type="entry name" value="DUF4371"/>
</dbReference>
<dbReference type="Pfam" id="PF05699">
    <property type="entry name" value="Dimer_Tnp_hAT"/>
    <property type="match status" value="1"/>
</dbReference>
<dbReference type="EMBL" id="KQ980684">
    <property type="protein sequence ID" value="KYN14551.1"/>
    <property type="molecule type" value="Genomic_DNA"/>
</dbReference>
<feature type="domain" description="DUF4371" evidence="2">
    <location>
        <begin position="164"/>
        <end position="326"/>
    </location>
</feature>
<proteinExistence type="predicted"/>
<keyword evidence="3" id="KW-0418">Kinase</keyword>
<reference evidence="3 4" key="1">
    <citation type="submission" date="2015-09" db="EMBL/GenBank/DDBJ databases">
        <title>Trachymyrmex cornetzi WGS genome.</title>
        <authorList>
            <person name="Nygaard S."/>
            <person name="Hu H."/>
            <person name="Boomsma J."/>
            <person name="Zhang G."/>
        </authorList>
    </citation>
    <scope>NUCLEOTIDE SEQUENCE [LARGE SCALE GENOMIC DNA]</scope>
    <source>
        <strain evidence="3">Tcor2-1</strain>
        <tissue evidence="3">Whole body</tissue>
    </source>
</reference>
<evidence type="ECO:0000313" key="3">
    <source>
        <dbReference type="EMBL" id="KYN14551.1"/>
    </source>
</evidence>
<keyword evidence="3" id="KW-0808">Transferase</keyword>
<organism evidence="3 4">
    <name type="scientific">Trachymyrmex cornetzi</name>
    <dbReference type="NCBI Taxonomy" id="471704"/>
    <lineage>
        <taxon>Eukaryota</taxon>
        <taxon>Metazoa</taxon>
        <taxon>Ecdysozoa</taxon>
        <taxon>Arthropoda</taxon>
        <taxon>Hexapoda</taxon>
        <taxon>Insecta</taxon>
        <taxon>Pterygota</taxon>
        <taxon>Neoptera</taxon>
        <taxon>Endopterygota</taxon>
        <taxon>Hymenoptera</taxon>
        <taxon>Apocrita</taxon>
        <taxon>Aculeata</taxon>
        <taxon>Formicoidea</taxon>
        <taxon>Formicidae</taxon>
        <taxon>Myrmicinae</taxon>
        <taxon>Trachymyrmex</taxon>
    </lineage>
</organism>
<sequence length="716" mass="81880">MPPSNYVFPHNVVIKLGKPSKKFAQRSHLEKFHWLVLSHVDQGLYCKYCALFATTATDFARSNLRRLVKEPLKVFDRLLGENGLLIQHQRNHYHQMAVESGKNFLACYHKPELDIVNQISTQRMAQIMENRDRLRPIIKTIIFCGRQNIPLRGHRDDGQFFSTNTDKSVVSAPEGNFRALLKFRIDAGDTVLQHHLATASSNVTYISKTVQNELIDICKEKIQENILQNVKNAKFFSLLFDETTDISHTEQLSLSFRYYNNGVIKEDFICFCDAYEMLRCEEADSSKELRLTGVALAKIVENLCHKFDIDLTFCVGIGTDSCSVMASDVKGAVQELTKKAIHAKRCPCNNHVLNNSLANSSKVASCRNTSATMKKIVAFANASAKRHEVFLQELGGVAIQSICETRWVERHDGHLQFQGDNLIKICNALERISTWKDSKTSSDAHCLLQTLRSSDFIISSVCLNDILENVDSVFQQLFSEAREVAKQLDVELKSSRTISRQTHRSNHPAQSVEEYIRRSIYVPLLDCVINDLSQRLSPDVLDLFQLGVFHFSRIKIFRSYYIALQQESRLTFISDITSLAYEWRMLPIVFDDANKTLLANLEIDEVWKTIFQEKKLNNELFFPNLENLVNAVLSLPHSNAEAKRIFSIVTDVKNKKRNQIDVTSLDTVCKVRSSFQAHNVDSRTFQVDSTHLELYNYKNLVSPNSDTNQYKEQQNI</sequence>
<evidence type="ECO:0000259" key="1">
    <source>
        <dbReference type="Pfam" id="PF05699"/>
    </source>
</evidence>
<evidence type="ECO:0000313" key="4">
    <source>
        <dbReference type="Proteomes" id="UP000078492"/>
    </source>
</evidence>
<accession>A0A151IZR8</accession>
<dbReference type="STRING" id="471704.A0A151IZR8"/>
<dbReference type="Pfam" id="PF14291">
    <property type="entry name" value="DUF4371"/>
    <property type="match status" value="1"/>
</dbReference>
<gene>
    <name evidence="3" type="ORF">ALC57_13248</name>
</gene>
<evidence type="ECO:0000259" key="2">
    <source>
        <dbReference type="Pfam" id="PF14291"/>
    </source>
</evidence>